<dbReference type="RefSeq" id="WP_084411842.1">
    <property type="nucleotide sequence ID" value="NZ_FWXR01000020.1"/>
</dbReference>
<keyword evidence="5" id="KW-1185">Reference proteome</keyword>
<evidence type="ECO:0000256" key="2">
    <source>
        <dbReference type="ARBA" id="ARBA00023445"/>
    </source>
</evidence>
<dbReference type="Pfam" id="PF01370">
    <property type="entry name" value="Epimerase"/>
    <property type="match status" value="1"/>
</dbReference>
<evidence type="ECO:0000313" key="4">
    <source>
        <dbReference type="EMBL" id="SMD03759.1"/>
    </source>
</evidence>
<dbReference type="GO" id="GO:0016616">
    <property type="term" value="F:oxidoreductase activity, acting on the CH-OH group of donors, NAD or NADP as acceptor"/>
    <property type="evidence" value="ECO:0007669"/>
    <property type="project" value="TreeGrafter"/>
</dbReference>
<sequence>MNDSKTTILLTGLSGFIAKHIAARLLDAGFHLRGSVRSMARGEAVRSTLAAAGHAVDRLEFVEADLTRSADWPRAVDGCRFVVHTASPFPPTQPKGKYDLVPVARDGTLHVLDAAIAAGVERIVLTSSVVAVYIGHSNRAERPFDEADWTNVESDVAYPYAVSKTLAERAAWERVEGTETELVAINPGFVLGPLLGDRLGTSAQIIATLMRYPIPFAPDVAFGVVDVRDVADAHVAALSALEAPGRRYLLSGGMRSPIQLGATIAEFEPSYEKRRPRWILPNSVVRILGHFSRQVAPAISELGRYKSIDSRPAEALLGRGLRTPEEAVEATLKSLRAQGHI</sequence>
<organism evidence="4 5">
    <name type="scientific">Fulvimarina manganoxydans</name>
    <dbReference type="NCBI Taxonomy" id="937218"/>
    <lineage>
        <taxon>Bacteria</taxon>
        <taxon>Pseudomonadati</taxon>
        <taxon>Pseudomonadota</taxon>
        <taxon>Alphaproteobacteria</taxon>
        <taxon>Hyphomicrobiales</taxon>
        <taxon>Aurantimonadaceae</taxon>
        <taxon>Fulvimarina</taxon>
    </lineage>
</organism>
<evidence type="ECO:0000313" key="5">
    <source>
        <dbReference type="Proteomes" id="UP000192656"/>
    </source>
</evidence>
<gene>
    <name evidence="4" type="ORF">SAMN06297251_12025</name>
</gene>
<comment type="similarity">
    <text evidence="2">Belongs to the NAD(P)-dependent epimerase/dehydratase family. Dihydroflavonol-4-reductase subfamily.</text>
</comment>
<evidence type="ECO:0000259" key="3">
    <source>
        <dbReference type="Pfam" id="PF01370"/>
    </source>
</evidence>
<reference evidence="4 5" key="1">
    <citation type="submission" date="2017-04" db="EMBL/GenBank/DDBJ databases">
        <authorList>
            <person name="Afonso C.L."/>
            <person name="Miller P.J."/>
            <person name="Scott M.A."/>
            <person name="Spackman E."/>
            <person name="Goraichik I."/>
            <person name="Dimitrov K.M."/>
            <person name="Suarez D.L."/>
            <person name="Swayne D.E."/>
        </authorList>
    </citation>
    <scope>NUCLEOTIDE SEQUENCE [LARGE SCALE GENOMIC DNA]</scope>
    <source>
        <strain evidence="4 5">CGMCC 1.10972</strain>
    </source>
</reference>
<evidence type="ECO:0000256" key="1">
    <source>
        <dbReference type="ARBA" id="ARBA00023002"/>
    </source>
</evidence>
<keyword evidence="1" id="KW-0560">Oxidoreductase</keyword>
<dbReference type="PANTHER" id="PTHR10366:SF564">
    <property type="entry name" value="STEROL-4-ALPHA-CARBOXYLATE 3-DEHYDROGENASE, DECARBOXYLATING"/>
    <property type="match status" value="1"/>
</dbReference>
<accession>A0A1W2E219</accession>
<protein>
    <submittedName>
        <fullName evidence="4">Nucleoside-diphosphate-sugar epimerase</fullName>
    </submittedName>
</protein>
<dbReference type="InterPro" id="IPR036291">
    <property type="entry name" value="NAD(P)-bd_dom_sf"/>
</dbReference>
<dbReference type="EMBL" id="FWXR01000020">
    <property type="protein sequence ID" value="SMD03759.1"/>
    <property type="molecule type" value="Genomic_DNA"/>
</dbReference>
<dbReference type="InterPro" id="IPR050425">
    <property type="entry name" value="NAD(P)_dehydrat-like"/>
</dbReference>
<feature type="domain" description="NAD-dependent epimerase/dehydratase" evidence="3">
    <location>
        <begin position="8"/>
        <end position="243"/>
    </location>
</feature>
<name>A0A1W2E219_9HYPH</name>
<dbReference type="SUPFAM" id="SSF51735">
    <property type="entry name" value="NAD(P)-binding Rossmann-fold domains"/>
    <property type="match status" value="1"/>
</dbReference>
<dbReference type="Proteomes" id="UP000192656">
    <property type="component" value="Unassembled WGS sequence"/>
</dbReference>
<dbReference type="OrthoDB" id="9778052at2"/>
<proteinExistence type="inferred from homology"/>
<dbReference type="AlphaFoldDB" id="A0A1W2E219"/>
<dbReference type="InterPro" id="IPR001509">
    <property type="entry name" value="Epimerase_deHydtase"/>
</dbReference>
<dbReference type="PANTHER" id="PTHR10366">
    <property type="entry name" value="NAD DEPENDENT EPIMERASE/DEHYDRATASE"/>
    <property type="match status" value="1"/>
</dbReference>
<dbReference type="STRING" id="937218.SAMN06297251_12025"/>
<dbReference type="Gene3D" id="3.40.50.720">
    <property type="entry name" value="NAD(P)-binding Rossmann-like Domain"/>
    <property type="match status" value="1"/>
</dbReference>